<dbReference type="InterPro" id="IPR009081">
    <property type="entry name" value="PP-bd_ACP"/>
</dbReference>
<dbReference type="Gene3D" id="1.10.1200.10">
    <property type="entry name" value="ACP-like"/>
    <property type="match status" value="5"/>
</dbReference>
<dbReference type="Gene3D" id="3.40.50.12780">
    <property type="entry name" value="N-terminal domain of ligase-like"/>
    <property type="match status" value="4"/>
</dbReference>
<dbReference type="PROSITE" id="PS00455">
    <property type="entry name" value="AMP_BINDING"/>
    <property type="match status" value="4"/>
</dbReference>
<dbReference type="Gene3D" id="3.30.559.10">
    <property type="entry name" value="Chloramphenicol acetyltransferase-like domain"/>
    <property type="match status" value="5"/>
</dbReference>
<dbReference type="GO" id="GO:0031177">
    <property type="term" value="F:phosphopantetheine binding"/>
    <property type="evidence" value="ECO:0007669"/>
    <property type="project" value="InterPro"/>
</dbReference>
<feature type="domain" description="Carrier" evidence="5">
    <location>
        <begin position="2945"/>
        <end position="3021"/>
    </location>
</feature>
<dbReference type="Gene3D" id="2.30.38.10">
    <property type="entry name" value="Luciferase, Domain 3"/>
    <property type="match status" value="1"/>
</dbReference>
<dbReference type="OrthoDB" id="416786at2759"/>
<dbReference type="FunFam" id="3.30.300.30:FF:000015">
    <property type="entry name" value="Nonribosomal peptide synthase SidD"/>
    <property type="match status" value="4"/>
</dbReference>
<dbReference type="InterPro" id="IPR000873">
    <property type="entry name" value="AMP-dep_synth/lig_dom"/>
</dbReference>
<dbReference type="Pfam" id="PF00501">
    <property type="entry name" value="AMP-binding"/>
    <property type="match status" value="5"/>
</dbReference>
<dbReference type="NCBIfam" id="TIGR01733">
    <property type="entry name" value="AA-adenyl-dom"/>
    <property type="match status" value="3"/>
</dbReference>
<gene>
    <name evidence="6" type="ORF">PMAA_075470</name>
</gene>
<dbReference type="Gene3D" id="3.40.50.980">
    <property type="match status" value="2"/>
</dbReference>
<evidence type="ECO:0000256" key="1">
    <source>
        <dbReference type="ARBA" id="ARBA00022450"/>
    </source>
</evidence>
<dbReference type="STRING" id="441960.B6QBN7"/>
<evidence type="ECO:0000313" key="6">
    <source>
        <dbReference type="EMBL" id="EEA26478.1"/>
    </source>
</evidence>
<dbReference type="InterPro" id="IPR045851">
    <property type="entry name" value="AMP-bd_C_sf"/>
</dbReference>
<dbReference type="HOGENOM" id="CLU_000022_60_0_1"/>
<feature type="coiled-coil region" evidence="4">
    <location>
        <begin position="1286"/>
        <end position="1313"/>
    </location>
</feature>
<dbReference type="SUPFAM" id="SSF56801">
    <property type="entry name" value="Acetyl-CoA synthetase-like"/>
    <property type="match status" value="5"/>
</dbReference>
<dbReference type="GO" id="GO:0043041">
    <property type="term" value="P:amino acid activation for nonribosomal peptide biosynthetic process"/>
    <property type="evidence" value="ECO:0007669"/>
    <property type="project" value="TreeGrafter"/>
</dbReference>
<dbReference type="PROSITE" id="PS50075">
    <property type="entry name" value="CARRIER"/>
    <property type="match status" value="5"/>
</dbReference>
<dbReference type="VEuPathDB" id="FungiDB:PMAA_075470"/>
<dbReference type="SUPFAM" id="SSF47336">
    <property type="entry name" value="ACP-like"/>
    <property type="match status" value="5"/>
</dbReference>
<dbReference type="GO" id="GO:0016874">
    <property type="term" value="F:ligase activity"/>
    <property type="evidence" value="ECO:0007669"/>
    <property type="project" value="UniProtKB-KW"/>
</dbReference>
<evidence type="ECO:0000313" key="7">
    <source>
        <dbReference type="Proteomes" id="UP000001294"/>
    </source>
</evidence>
<dbReference type="Pfam" id="PF00550">
    <property type="entry name" value="PP-binding"/>
    <property type="match status" value="5"/>
</dbReference>
<keyword evidence="4" id="KW-0175">Coiled coil</keyword>
<evidence type="ECO:0000259" key="5">
    <source>
        <dbReference type="PROSITE" id="PS50075"/>
    </source>
</evidence>
<keyword evidence="3" id="KW-0436">Ligase</keyword>
<reference evidence="7" key="1">
    <citation type="journal article" date="2015" name="Genome Announc.">
        <title>Genome sequence of the AIDS-associated pathogen Penicillium marneffei (ATCC18224) and its near taxonomic relative Talaromyces stipitatus (ATCC10500).</title>
        <authorList>
            <person name="Nierman W.C."/>
            <person name="Fedorova-Abrams N.D."/>
            <person name="Andrianopoulos A."/>
        </authorList>
    </citation>
    <scope>NUCLEOTIDE SEQUENCE [LARGE SCALE GENOMIC DNA]</scope>
    <source>
        <strain evidence="7">ATCC 18224 / CBS 334.59 / QM 7333</strain>
    </source>
</reference>
<dbReference type="InterPro" id="IPR036736">
    <property type="entry name" value="ACP-like_sf"/>
</dbReference>
<evidence type="ECO:0000256" key="3">
    <source>
        <dbReference type="ARBA" id="ARBA00022598"/>
    </source>
</evidence>
<feature type="domain" description="Carrier" evidence="5">
    <location>
        <begin position="1874"/>
        <end position="1950"/>
    </location>
</feature>
<dbReference type="SMART" id="SM00823">
    <property type="entry name" value="PKS_PP"/>
    <property type="match status" value="5"/>
</dbReference>
<dbReference type="EMBL" id="DS995900">
    <property type="protein sequence ID" value="EEA26478.1"/>
    <property type="molecule type" value="Genomic_DNA"/>
</dbReference>
<dbReference type="GO" id="GO:0005737">
    <property type="term" value="C:cytoplasm"/>
    <property type="evidence" value="ECO:0007669"/>
    <property type="project" value="TreeGrafter"/>
</dbReference>
<dbReference type="InterPro" id="IPR023213">
    <property type="entry name" value="CAT-like_dom_sf"/>
</dbReference>
<dbReference type="Gene3D" id="3.30.300.30">
    <property type="match status" value="5"/>
</dbReference>
<dbReference type="InterPro" id="IPR001242">
    <property type="entry name" value="Condensation_dom"/>
</dbReference>
<evidence type="ECO:0000256" key="4">
    <source>
        <dbReference type="SAM" id="Coils"/>
    </source>
</evidence>
<dbReference type="InterPro" id="IPR020845">
    <property type="entry name" value="AMP-binding_CS"/>
</dbReference>
<proteinExistence type="predicted"/>
<name>B6QBN7_TALMQ</name>
<feature type="domain" description="Carrier" evidence="5">
    <location>
        <begin position="4016"/>
        <end position="4091"/>
    </location>
</feature>
<dbReference type="InterPro" id="IPR042099">
    <property type="entry name" value="ANL_N_sf"/>
</dbReference>
<evidence type="ECO:0000256" key="2">
    <source>
        <dbReference type="ARBA" id="ARBA00022553"/>
    </source>
</evidence>
<dbReference type="GO" id="GO:0044550">
    <property type="term" value="P:secondary metabolite biosynthetic process"/>
    <property type="evidence" value="ECO:0007669"/>
    <property type="project" value="TreeGrafter"/>
</dbReference>
<dbReference type="InterPro" id="IPR020806">
    <property type="entry name" value="PKS_PP-bd"/>
</dbReference>
<dbReference type="InterPro" id="IPR010071">
    <property type="entry name" value="AA_adenyl_dom"/>
</dbReference>
<dbReference type="InterPro" id="IPR006162">
    <property type="entry name" value="Ppantetheine_attach_site"/>
</dbReference>
<organism evidence="6 7">
    <name type="scientific">Talaromyces marneffei (strain ATCC 18224 / CBS 334.59 / QM 7333)</name>
    <name type="common">Penicillium marneffei</name>
    <dbReference type="NCBI Taxonomy" id="441960"/>
    <lineage>
        <taxon>Eukaryota</taxon>
        <taxon>Fungi</taxon>
        <taxon>Dikarya</taxon>
        <taxon>Ascomycota</taxon>
        <taxon>Pezizomycotina</taxon>
        <taxon>Eurotiomycetes</taxon>
        <taxon>Eurotiomycetidae</taxon>
        <taxon>Eurotiales</taxon>
        <taxon>Trichocomaceae</taxon>
        <taxon>Talaromyces</taxon>
        <taxon>Talaromyces sect. Talaromyces</taxon>
    </lineage>
</organism>
<dbReference type="PANTHER" id="PTHR45527:SF1">
    <property type="entry name" value="FATTY ACID SYNTHASE"/>
    <property type="match status" value="1"/>
</dbReference>
<keyword evidence="2" id="KW-0597">Phosphoprotein</keyword>
<keyword evidence="1" id="KW-0596">Phosphopantetheine</keyword>
<dbReference type="Gene3D" id="3.30.559.30">
    <property type="entry name" value="Nonribosomal peptide synthetase, condensation domain"/>
    <property type="match status" value="5"/>
</dbReference>
<feature type="domain" description="Carrier" evidence="5">
    <location>
        <begin position="781"/>
        <end position="857"/>
    </location>
</feature>
<dbReference type="CDD" id="cd19545">
    <property type="entry name" value="FUM14_C_NRPS-like"/>
    <property type="match status" value="4"/>
</dbReference>
<keyword evidence="7" id="KW-1185">Reference proteome</keyword>
<dbReference type="CDD" id="cd05918">
    <property type="entry name" value="A_NRPS_SidN3_like"/>
    <property type="match status" value="5"/>
</dbReference>
<dbReference type="Proteomes" id="UP000001294">
    <property type="component" value="Unassembled WGS sequence"/>
</dbReference>
<accession>B6QBN7</accession>
<dbReference type="FunFam" id="3.30.559.30:FF:000003">
    <property type="entry name" value="Nonribosomal peptide synthase SidD"/>
    <property type="match status" value="1"/>
</dbReference>
<sequence length="5650" mass="630727">MKRMYISNFRAESSINVEDVSAAWAILLKDYIGSFDVSFSLAGPSFGPSHRIDLCMAEETTVNEIYQEIEKQLASRDEHDTKEEDLSYRTRLHIYDARSENSPGRLPEDEIFSNDLLVTDGSPKVEMDLWLDVVISNNEGHVYLSARSMSTTWSETYLRRLLKQLEHVICQIQPQENRTTLIYNIETATEMDREQILLWNAHIPGAVESTALKIFSNHVTKSPTAPAVNAWDGDLTYQELDNLSTTFAYHLISLGVGKGNIVPLCFEKSKWTVVAIWAVIKTGAAFLLVDEVLPEERLRLLANTISEEKILVLCSVSQYDKAKCLDSRIVVVEEEYLDKNLLRSSTPTPECASPSDLLYIVFTSGTTGVPKATMIQNSNICSYVDAMEGLQNLDHKSRILAWASYSFDVSLANIFLSFLTGSCLCIPSSWECKNDVAGIIQRYQITYAMMTPSVSKMLRPSDSSTLEILELCGEPCSEDALSRWRKTCTRVMNTYGPAECTVTGVANGNVLLSPKSTIIGKGLGACWVVDPINRDRLAPVGGIGELMLEGPLVGMGYLHNLEATQSSFVEAPKWMQQHFESLAMGTRGRLYRTGDLVRYTEDGMIDIVGRRDMQVKIRGQRVELGELSAHLQRIMSPTIQWIPEVVKLNKRVESLIVFIVLPEDQGNRAELSQSVVNLWDSLLKSKLHPAMVPTAYVQIAQIPLGLTGKTNHHELKKIGQSLSPSSFIYPQTGMFTQPQEESLEPIHLEGSIDKTKDINGRDFINEEPNITAEQNNHIRVPEKSHRMEILKHVWAELFDTDLASMHPNSSFFEYGGDSLTAIELVGLASRRGIQLDVAMIFRHPELSDLASWSRFSANLMPQVPEPFSLLSRRINLNEIALACHTYPENVEDAYPCTPLQEGLITSSDSKSASYIGRASLRLPQKISLPRLKRAWERVLQVHPILRTRIVDLPAEGLVQVILKDNGVPSESQISNPHSYDPENDDLKMGLGTSLFHYAFLRDDNAKSTYLVVTMHHAIHDGWTLPRLGEELFKAYQGVRLEESLSFNVFIKYIRSLPEKLAMNFWAEQFAGGKETTIFPVVSQELGDPSAKSSLKSTIRLQRSAIQTISTPSILRAAWALVVSKNLASEDITFGATVSGRNVPINNIQDLLSPTICTIPVRVRLYGDMRVDNFLQAIQNQSIDAMPYENYGLQNIRKINSETQHGTRFQTLFIVHPPNNRSLPHRQSLSTLSASEQKLKTQLENINLSSSLSSFNEYALMITIQQESSNLEVEANYDSNILEACQIELLLDQLAHLTQEISRSENMTKKLKEIRYASDSELETIWEWNAAEHRPKRKLVHELINQTIGASPEATAIRAWDGSLVYKELDRLAARIEGKLRRQGVGRNDIVPICMEKSMWTTVAMLSILRVGAAFVVMDVRHQPKKRLQIIAQEVKAKCIVTTGPATALAGELVKDIIICDNLSDDNDDDTISSISEGSYSSTSDIAFIVFTSGSTGIPKGIKITHENFTSTIEIHAHKLKLSSDSNIYDYASYSFDIAVHNSLMALTLGGCLCIPSEDDRENDIEGSFERLGANWVDITPSVAKLIEPSAIPSLNTLVLSGEAMTREVVEKWSTRVALINAYGPAECQICTIQEDVTNPTRASDIGRAVACSAWVVDLESGDLSPIGAIGELVIEGPIISPGYLNARGDAFVSNPPWLLRGSSKIPGRHGTVYRTGDLVRYRPDGTIVYAGRATDQIKLHGQRVELGEVEFQVRQVKRDSDEVIVDLVDFHGTSSLTAFFASPAKDQADNKIGNVVQDTLLNLQLEIVPSDLLVKLRSILPGYMVPAMFLRASHLPLTPSRKVDRRKMKKLASQIPRDLLIGFEQGTKNNDDGTDLNEREVEMLDVWSQVLKLDKSRIQRQSDFFQLGGDSISAMRLVKYCRLKSLLFTLSDVFRHSQFQELCKLASDAVHDNSWPETTSKLVSPFSLLSIHHKNSLVSLAASACRVPEEVIDDMYPCTPFQEGVFAMTAGDSSAYVQHTGIRFSDQLDLDRVLMSWATVIDKSPILRTRLVHGEESAVLFQVIIRPRPQEWKWYDTVADYLSESMKVPMGPGDPLFRLGLIRAGSTSLNRSTPTLIWTMHHAVYDSWSMDLILRQVSAHYRAEDRIYINPNYNSFVKFILDQEQKSAQWWGSYLRGASDASIFPKAPMVESLQMTDKVIRKEFVFPDALPPGYSPAVLLRAAWAIVMARHTGGERVLFGETRLGRNVSLEGIDALVGPAIASVPILASVNRDQTISAFLTQIRDIGLEVQNFEHLGIQNIRRISEDARAACNFQTLLVFLENKDRVDGDSLFHVDETMDDIRNFNSYYLLLYLSLSKSRFVIEAVFKDFTVDQGMVELLLDQINVILSNFSTLPSQALIQELDTASDYDLAKIWNWNAMPSDSVDKFVHDLISHKARENPDKLAVHGHDGEFTYQQLDDYSTCLASLLSSRGIGLGSIVPICFEKSAIVPIAMLAVIKTGAAFTVMDVTYPENRLKSITSAVKAQLILSSPSQVQLAERLADKVFLVDKSTFSTNVPEALQEVSQDTNRLMYICFTSGSTGEPKGVMVTHRNLASAAVAQTQALDFVPEDRIYDFSSHAFDANIWHFYLGWVAGACVCIPSNEERKENLAGSITSFRSTALFLTPSVARSLNPQEVSTVKRLYLGGEAVTPLDVSMWKDHLDLWGAYGPTETTPLCIFTRLRSPDNASNIGRGVGVRSWICNPNGGELVAIGAVGEMVNEGPLVTNGYYNRPERTAAVFIENPKFLQRGHGHISGRPGRLYRTGDLVRYCYDGTIQYLGRADTQVKLRGQRVEFGEIEYQMKHALPEMTSVCDVVVHPSSKRPMLVAFCASPYWKIPIDKKALQMHLGKCLPSYMVPEFFFTLSDIPKNPSGKVDRLKLRAMGVSMMQESSSHQEKVSIECVYGPLTEMESRLAGLWITALGDSPAIIGPESEFADAGGDSIAAMKLSNLARKHELSLTVRDILGNSRLSAMALAMTAIDNTGSTYKAFSLLDASQRDVLRSRAARICNIPVGSIMDIYPATPLQTEVFALTMKQPQAYMKTSAFEVPSHLEFQKIIQAWNVVVERNPILRTRFVQLPSGDLLQVVVKGHEWKQYDRVDSYTKASMLDSPDLGKQLSHLAIIRQDSVIKIVWTVHHALYDEWSILILEDQLRRAYKGHHIREPPAYANFIGYLSSQNKAKAVEYWKNRLAGVTPASIYPKLPSRHHLVRPSAVYNRTLKYTGAHRGNLQAKVYASWTLIVAKLMGSDDVLFASTLTGRNIPVKGVEQMVGPMITPVPIRVRLGTIKQRVDDFLTMIQNEITEMAPFQHVGTRDIQSIDQDTQAASKFQTLIVMTPAKENEDQTAEHLTTSNSELENFKGDSFHTFALVLFLFPKKSCIDLQVVFDPDVLHKREIERLSGRLEKVMIDMDEMKYISSIDCVGKEDVDDIWKWNSTVPIASSQSLHEAIVAGGKGRSDKVAIDAWNIRITYAQLEELSDNLSVTLLGQGVRKGSVVPLLSHKSGYVPVAALAILKSGAAFMPLDASLPLNRIKEIVDQVNPEFILAADSTHNIATKLQLRVISIEGSLKSTTRATNSLQRVIQIEPDDIACVLFTSGSTGKPKGVMQTHQSLSSAIIHQSTDTGFNENARAFEFASYGFDVSWNMIFKVLARGGTLCVPSDDERNNDLTGALNRFQATLTELTASVARLINPADLTTLENIILSGEPVDLREFDHWKPKVRSVVCYGPSECTSVSTINRGDSGQANNRGIGKGSACVTWLVNPNNHRQLMPVGAVGEILIQGPIVGKGYYNNDPLTRASYTYDLPWLHAGNSVVSSRSFISGDLATYDADGNLHFVSRKDLQIKLHGQRIELEEVQYHVRSILGDLPVIACVFNDPAKGNAQKLAIFICEKRAIKDQQKCEFTSPDPATVGIVVTLDEKLGLIAPKYMIPSVYYFITTTPRTPNGKINRQKLVEMALVAQPDQIYHGRTSQQTTGRMPNSENEITMQQLWAIALRTSENISADDDFFHLNGDSISAMRLVAAARDRGFVLNVATIFDNPKLSDLALKLVSTRTSHLTMKPFDLLDDGVDTTDIRGEVAVKCGIRDPDDVEDVYPCTPLQENMLAGTIRDSHAFISLRLYHVPKHVDLQRLRDAWMSVVKKHPILRTRLVDIEKHGLNQAVIRVRDDSDLWGYSDMETFLKENLEENMGLTTPLTRWALIKEQDEHRLVWKIHHAVYDGWMLPLIEDEVNKNYHGMESDTYLDIRPIVKYIIKEPKDASISFWSRELASAEQSIVFPSFPHQSKNAHPSAYLEKDLIMSTAPQSRQINISALLYGSWSVVVSRLTGNSKIRFGSILTGRNAPVDGIERVMGPTITTIPILIDVNGSSTVQDYMRQIQDMNIRRIPHEHFGINAIRRINNSCKTACDFQTVLVIQPSTESAQNQASANDQAILEELDETTVEGFPDQYSVLNQYGLMLELLPNGNKMKVRASFDSKVISHLQLERILAMWEITIQHMMKTSNHQSISVGSLNSLCDEDLRGIWKRNEIPVNPATTKFVLETISEIALKQPNALAIDSWDGQLTYEKLDMASSLLSDRLLSMGVGPGYFVPLIFRKSMWTNVSMLAVMKSGAAFVPLDADHPEGHLRAIMQPLNAEIILCEASTRDRASRLARCTIIVDDEVIPYVKETNLSGSVLPLSNGISHIRDRIKPESLAYAVFTSGSTGAAKGVMISHENLATAIHYQAGAGAYGINKDSRTLDSSSYSFDACVCNFFYTVTQGGCLCIPRDDSLRGDLGSFMQQYKVNWAQLVPSVARTVDPAMLTDLETLVLTGEPLTKGDIETWCHRVRLINAYGPTECTILCSVSPRITGGSQLGHIGCGSGANLWLTEIGNPRKLAPIGAVGEILIEGPIIGAGYLGPYEFPIVEDPPWLIAGMEGSHGRSGRLFRTGDQARYTDDLQLVFMGRIGAEIKLRGQRVDLFAIEDTIRRRISNHWEIAVDIVHLTLGQSGGEYERQTLVIYVCDKKLELCSPSDRLEGFGSALQPIISDLKAYFDTSMPSYLQPEAFVPISFMPKTSSSKTDRRRLKAMGTQLQLRDLIWITGDMMAKTSTPLNTQKEKTLADLWSELLGVKYESICKEDDFFKLGADSLAVMRLTTKAHEKGFELKPGDVFSCSNLERLADKMVEVSTILIKSRAYERYSLVPGIQDIWAFTSELIAPTLGIAPDEVEDILPANGFQVDYIVNSEEPLGLQYAYIDIEPEVLWPDLVNAFRTVIQAFECLRARFYCQEGRYYQIILKEAPLIVEEIESRGQITTFFNQFCADDCRKAKLTDIFSKITLVSDGHRRRVILRLSHMQNDGWCTIRIFTNIANVFNGLEVENTLKWTNLLSYRQAIGFESREYWNEVLRDTTRLTPGLVYKPKEGKVRTLRSYALPNFHISTENRRTRPTVVVNVAWALVLQKLAGHDDVIFGNVTTGRNGSLPGLDTVIGPCVNMLPMRLRLQNRPSLSRRAYLRSLIEASAQQVDQRTAYEGLDWEETVNECTKWPSGSRYSSAVHFRNMAFEPQLTLGKSKVNFAWYELVAEPHWTTVLVYPEENVLRLWLLANPAEIGDDGADEILHMLAEYCDEIVDSLCEQ</sequence>
<dbReference type="PANTHER" id="PTHR45527">
    <property type="entry name" value="NONRIBOSOMAL PEPTIDE SYNTHETASE"/>
    <property type="match status" value="1"/>
</dbReference>
<dbReference type="Pfam" id="PF00668">
    <property type="entry name" value="Condensation"/>
    <property type="match status" value="5"/>
</dbReference>
<dbReference type="PROSITE" id="PS00012">
    <property type="entry name" value="PHOSPHOPANTETHEINE"/>
    <property type="match status" value="4"/>
</dbReference>
<protein>
    <submittedName>
        <fullName evidence="6">Nonribosomal peptide synthase, putative</fullName>
    </submittedName>
</protein>
<dbReference type="SUPFAM" id="SSF52777">
    <property type="entry name" value="CoA-dependent acyltransferases"/>
    <property type="match status" value="10"/>
</dbReference>
<dbReference type="NCBIfam" id="NF003417">
    <property type="entry name" value="PRK04813.1"/>
    <property type="match status" value="5"/>
</dbReference>
<feature type="domain" description="Carrier" evidence="5">
    <location>
        <begin position="5127"/>
        <end position="5203"/>
    </location>
</feature>
<dbReference type="PhylomeDB" id="B6QBN7"/>